<dbReference type="Pfam" id="PF02811">
    <property type="entry name" value="PHP"/>
    <property type="match status" value="1"/>
</dbReference>
<name>A0A8J6P5B3_9GAMM</name>
<sequence length="289" mass="31910">MFNYDLHSHSTVSDGTLTPSDLVRRARDKGVDVLALTDHDEVAGYGAAVVESRRVGIQLLAGVEISVTWGRQTVHIVGLDVDPDSAGLVKGLSHLRDYRKWRGEEIGRRLENAGFVDAYSGALEYQQGDLLTRTHYGRFLVGVGAVETMQDAFKKYLLRGRPGYVSGKWASMEEALQWIHDAGGVAVVAHPARYGMTRTKLRSMLGEFIECGGEGLEVVSSSHNGNEIQTMGQHAVQLGLAASRGSDFHDPGNRWVELGRLPSLPKKCEPIWERWELGRHPRVPQTANR</sequence>
<organism evidence="2 3">
    <name type="scientific">Candidatus Thiopontia autotrophica</name>
    <dbReference type="NCBI Taxonomy" id="2841688"/>
    <lineage>
        <taxon>Bacteria</taxon>
        <taxon>Pseudomonadati</taxon>
        <taxon>Pseudomonadota</taxon>
        <taxon>Gammaproteobacteria</taxon>
        <taxon>Candidatus Thiopontia</taxon>
    </lineage>
</organism>
<reference evidence="2 3" key="1">
    <citation type="submission" date="2020-08" db="EMBL/GenBank/DDBJ databases">
        <title>Bridging the membrane lipid divide: bacteria of the FCB group superphylum have the potential to synthesize archaeal ether lipids.</title>
        <authorList>
            <person name="Villanueva L."/>
            <person name="Von Meijenfeldt F.A.B."/>
            <person name="Westbye A.B."/>
            <person name="Yadav S."/>
            <person name="Hopmans E.C."/>
            <person name="Dutilh B.E."/>
            <person name="Sinninghe Damste J.S."/>
        </authorList>
    </citation>
    <scope>NUCLEOTIDE SEQUENCE [LARGE SCALE GENOMIC DNA]</scope>
    <source>
        <strain evidence="2">NIOZ-UU100</strain>
    </source>
</reference>
<accession>A0A8J6P5B3</accession>
<dbReference type="Gene3D" id="3.20.20.140">
    <property type="entry name" value="Metal-dependent hydrolases"/>
    <property type="match status" value="1"/>
</dbReference>
<dbReference type="InterPro" id="IPR016195">
    <property type="entry name" value="Pol/histidinol_Pase-like"/>
</dbReference>
<comment type="caution">
    <text evidence="2">The sequence shown here is derived from an EMBL/GenBank/DDBJ whole genome shotgun (WGS) entry which is preliminary data.</text>
</comment>
<feature type="domain" description="Polymerase/histidinol phosphatase N-terminal" evidence="1">
    <location>
        <begin position="4"/>
        <end position="69"/>
    </location>
</feature>
<dbReference type="Gene3D" id="1.10.150.650">
    <property type="match status" value="1"/>
</dbReference>
<dbReference type="GO" id="GO:0004534">
    <property type="term" value="F:5'-3' RNA exonuclease activity"/>
    <property type="evidence" value="ECO:0007669"/>
    <property type="project" value="TreeGrafter"/>
</dbReference>
<proteinExistence type="predicted"/>
<dbReference type="CDD" id="cd07438">
    <property type="entry name" value="PHP_HisPPase_AMP"/>
    <property type="match status" value="1"/>
</dbReference>
<dbReference type="Proteomes" id="UP000654401">
    <property type="component" value="Unassembled WGS sequence"/>
</dbReference>
<dbReference type="InterPro" id="IPR052018">
    <property type="entry name" value="PHP_domain"/>
</dbReference>
<dbReference type="InterPro" id="IPR003141">
    <property type="entry name" value="Pol/His_phosphatase_N"/>
</dbReference>
<dbReference type="AlphaFoldDB" id="A0A8J6P5B3"/>
<protein>
    <submittedName>
        <fullName evidence="2">PHP domain-containing protein</fullName>
    </submittedName>
</protein>
<dbReference type="PANTHER" id="PTHR42924:SF3">
    <property type="entry name" value="POLYMERASE_HISTIDINOL PHOSPHATASE N-TERMINAL DOMAIN-CONTAINING PROTEIN"/>
    <property type="match status" value="1"/>
</dbReference>
<dbReference type="PANTHER" id="PTHR42924">
    <property type="entry name" value="EXONUCLEASE"/>
    <property type="match status" value="1"/>
</dbReference>
<dbReference type="GO" id="GO:0035312">
    <property type="term" value="F:5'-3' DNA exonuclease activity"/>
    <property type="evidence" value="ECO:0007669"/>
    <property type="project" value="TreeGrafter"/>
</dbReference>
<evidence type="ECO:0000313" key="3">
    <source>
        <dbReference type="Proteomes" id="UP000654401"/>
    </source>
</evidence>
<dbReference type="EMBL" id="JACNFK010000034">
    <property type="protein sequence ID" value="MBC8520055.1"/>
    <property type="molecule type" value="Genomic_DNA"/>
</dbReference>
<gene>
    <name evidence="2" type="ORF">H8D24_06590</name>
</gene>
<evidence type="ECO:0000259" key="1">
    <source>
        <dbReference type="SMART" id="SM00481"/>
    </source>
</evidence>
<evidence type="ECO:0000313" key="2">
    <source>
        <dbReference type="EMBL" id="MBC8520055.1"/>
    </source>
</evidence>
<dbReference type="SUPFAM" id="SSF89550">
    <property type="entry name" value="PHP domain-like"/>
    <property type="match status" value="1"/>
</dbReference>
<dbReference type="InterPro" id="IPR004013">
    <property type="entry name" value="PHP_dom"/>
</dbReference>
<dbReference type="SMART" id="SM00481">
    <property type="entry name" value="POLIIIAc"/>
    <property type="match status" value="1"/>
</dbReference>